<organism evidence="1 2">
    <name type="scientific">Truepera radiovictrix (strain DSM 17093 / CIP 108686 / LMG 22925 / RQ-24)</name>
    <dbReference type="NCBI Taxonomy" id="649638"/>
    <lineage>
        <taxon>Bacteria</taxon>
        <taxon>Thermotogati</taxon>
        <taxon>Deinococcota</taxon>
        <taxon>Deinococci</taxon>
        <taxon>Trueperales</taxon>
        <taxon>Trueperaceae</taxon>
        <taxon>Truepera</taxon>
    </lineage>
</organism>
<reference evidence="1 2" key="2">
    <citation type="journal article" date="2011" name="Stand. Genomic Sci.">
        <title>Complete genome sequence of Truepera radiovictrix type strain (RQ-24).</title>
        <authorList>
            <person name="Ivanova N."/>
            <person name="Rohde C."/>
            <person name="Munk C."/>
            <person name="Nolan M."/>
            <person name="Lucas S."/>
            <person name="Del Rio T.G."/>
            <person name="Tice H."/>
            <person name="Deshpande S."/>
            <person name="Cheng J.F."/>
            <person name="Tapia R."/>
            <person name="Han C."/>
            <person name="Goodwin L."/>
            <person name="Pitluck S."/>
            <person name="Liolios K."/>
            <person name="Mavromatis K."/>
            <person name="Mikhailova N."/>
            <person name="Pati A."/>
            <person name="Chen A."/>
            <person name="Palaniappan K."/>
            <person name="Land M."/>
            <person name="Hauser L."/>
            <person name="Chang Y.J."/>
            <person name="Jeffries C.D."/>
            <person name="Brambilla E."/>
            <person name="Rohde M."/>
            <person name="Goker M."/>
            <person name="Tindall B.J."/>
            <person name="Woyke T."/>
            <person name="Bristow J."/>
            <person name="Eisen J.A."/>
            <person name="Markowitz V."/>
            <person name="Hugenholtz P."/>
            <person name="Kyrpides N.C."/>
            <person name="Klenk H.P."/>
            <person name="Lapidus A."/>
        </authorList>
    </citation>
    <scope>NUCLEOTIDE SEQUENCE [LARGE SCALE GENOMIC DNA]</scope>
    <source>
        <strain evidence="2">DSM 17093 / CIP 108686 / LMG 22925 / RQ-24</strain>
    </source>
</reference>
<dbReference type="KEGG" id="tra:Trad_0381"/>
<dbReference type="InterPro" id="IPR052209">
    <property type="entry name" value="CbiZ"/>
</dbReference>
<accession>D7CRN0</accession>
<dbReference type="EMBL" id="CP002049">
    <property type="protein sequence ID" value="ADI13520.1"/>
    <property type="molecule type" value="Genomic_DNA"/>
</dbReference>
<evidence type="ECO:0008006" key="3">
    <source>
        <dbReference type="Google" id="ProtNLM"/>
    </source>
</evidence>
<dbReference type="AlphaFoldDB" id="D7CRN0"/>
<dbReference type="Pfam" id="PF01955">
    <property type="entry name" value="CbiZ"/>
    <property type="match status" value="1"/>
</dbReference>
<keyword evidence="2" id="KW-1185">Reference proteome</keyword>
<evidence type="ECO:0000313" key="2">
    <source>
        <dbReference type="Proteomes" id="UP000000379"/>
    </source>
</evidence>
<gene>
    <name evidence="1" type="ordered locus">Trad_0381</name>
</gene>
<name>D7CRN0_TRURR</name>
<reference evidence="2" key="1">
    <citation type="submission" date="2010-05" db="EMBL/GenBank/DDBJ databases">
        <title>The complete genome of Truepera radiovictris DSM 17093.</title>
        <authorList>
            <consortium name="US DOE Joint Genome Institute (JGI-PGF)"/>
            <person name="Lucas S."/>
            <person name="Copeland A."/>
            <person name="Lapidus A."/>
            <person name="Glavina del Rio T."/>
            <person name="Dalin E."/>
            <person name="Tice H."/>
            <person name="Bruce D."/>
            <person name="Goodwin L."/>
            <person name="Pitluck S."/>
            <person name="Kyrpides N."/>
            <person name="Mavromatis K."/>
            <person name="Ovchinnikova G."/>
            <person name="Munk A.C."/>
            <person name="Detter J.C."/>
            <person name="Han C."/>
            <person name="Tapia R."/>
            <person name="Land M."/>
            <person name="Hauser L."/>
            <person name="Markowitz V."/>
            <person name="Cheng J.-F."/>
            <person name="Hugenholtz P."/>
            <person name="Woyke T."/>
            <person name="Wu D."/>
            <person name="Tindall B."/>
            <person name="Pomrenke H.G."/>
            <person name="Brambilla E."/>
            <person name="Klenk H.-P."/>
            <person name="Eisen J.A."/>
        </authorList>
    </citation>
    <scope>NUCLEOTIDE SEQUENCE [LARGE SCALE GENOMIC DNA]</scope>
    <source>
        <strain evidence="2">DSM 17093 / CIP 108686 / LMG 22925 / RQ-24</strain>
    </source>
</reference>
<dbReference type="HOGENOM" id="CLU_077662_0_0_0"/>
<dbReference type="InterPro" id="IPR002808">
    <property type="entry name" value="AdoCbi_amidolase"/>
</dbReference>
<dbReference type="PANTHER" id="PTHR35336">
    <property type="entry name" value="ADENOSYLCOBINAMIDE AMIDOHYDROLASE"/>
    <property type="match status" value="1"/>
</dbReference>
<dbReference type="RefSeq" id="WP_013176900.1">
    <property type="nucleotide sequence ID" value="NC_014221.1"/>
</dbReference>
<dbReference type="PANTHER" id="PTHR35336:SF5">
    <property type="entry name" value="ADENOSYLCOBINAMIDE AMIDOHYDROLASE"/>
    <property type="match status" value="1"/>
</dbReference>
<protein>
    <recommendedName>
        <fullName evidence="3">Adenosylcobinamide amidohydrolase</fullName>
    </recommendedName>
</protein>
<sequence length="236" mass="23981">MSGPRGERLPFGAPGVTLRRTLPSARAWRHHLLLELPGRCAALSSAPLGGGFSRPRFVLSCSVERGWCSDDPAGELRRYARALDLPPAETLGLLTAVSMAELETASAARAGWRVHALVTAGVGNAAAAGGRDPLGAGAAGAGTVNLIVLLEGALEPAALVGAVQSATEAKTAALRDANVRTPFGELATGTTTDTVSVVSLAPAPRSPYAGLATAPGFLVADTAYTALARALRRLDG</sequence>
<evidence type="ECO:0000313" key="1">
    <source>
        <dbReference type="EMBL" id="ADI13520.1"/>
    </source>
</evidence>
<proteinExistence type="predicted"/>
<dbReference type="STRING" id="649638.Trad_0381"/>
<dbReference type="eggNOG" id="COG1865">
    <property type="taxonomic scope" value="Bacteria"/>
</dbReference>
<dbReference type="Proteomes" id="UP000000379">
    <property type="component" value="Chromosome"/>
</dbReference>